<dbReference type="GO" id="GO:0061630">
    <property type="term" value="F:ubiquitin protein ligase activity"/>
    <property type="evidence" value="ECO:0007669"/>
    <property type="project" value="UniProtKB-UniRule"/>
</dbReference>
<dbReference type="OrthoDB" id="6108at2759"/>
<comment type="function">
    <text evidence="1">E3 ubiquitin-protein ligase. Component of the ribosome quality control complex (RQC), a ribosome-associated complex that mediates ubiquitination and extraction of incompletely synthesized nascent chains for proteasomal degradation.</text>
</comment>
<sequence length="1874" mass="207409">MPPKTTPRVKGNVRSANSSRAAEVASASSTGSALPISALGGFAQFASPSFTASSTYVASSPSRSVSSNRSGSPSSPSISSAGTFGAPDMDMVNVIRNGELSMIVKRLMSKRDTTTKVRALDDLEKWIKAQPIDEPTNSDDATGSAPKQQTSAACQEAIGPWVKLYIKLTTDVDRRVRLMTNNVHALLVKRVGKKLAPYLKEVIAAWIGTFFDPTRDVARVAMESFKGAFPDSKQEQVISFCLQDIIYYISEVLLEKTPETLSDPRFSSKEEMDTRYARVASSSLYTIGYITESLSSEALEKESAALNQLLDEGKLWAFLSHSNPTIRKATYSMLRTVTTKAPHLIKEHLQLVSKHFFPAVFSDKDTTTHGDLWDSVIVFTKAFPNSWALQADPKKPTMTLFMGFLKAAGYGSVLTTYRSILPLISTWTDESVLGKNGTGFPFVKDFFDNFWKGLESPNIDKEPGSTPLFVEAYVECLVYFIVRFGKSEATKQGQDAALSAFSSFVKVYVTSTENGRLAIKFKEAEHVIAEKISVHLVRLLNIPSVRERATSEVWQPTVEAMVELLSDEPTSETYVRRGKRAVLLLSQVSQLSQEKNDITVAELSEKAAEQLVQIVAKQCSQTHAFGPSQILSSLAIQFEVAVFSNPESQVALQDFFSLQFPDMLFASEAHLNANNSLPENGESLTHLLDLFISFLNNSKEQQKALETWQKVMSSIMEVRGGDGDQDRRRQILQNLFSRSMASPPAFSLHLELIDNYLQSIVNSQEYSDLMDSENLIIGALNSSLIITNDVKLSIVDQLSERLKAFMLSLHSDQATDMRNEAQSILRIFSATLSSVTSLAINSGSETGLKKIAVAVFELSFQPDEQLKAIGQATLDELQMLSENTEDLQLMLKESLSEHIKHSIQDLKHFASPEDLATQAQKLADLLNLTDVTERFGLLNTFFFDENHWKALYYTLVKSGPHPSLAVVDPVVEAFYIQDKKGVLPHGNDSNNAYDGFGLSTYGRLALFSFELLKKEDSMISLFLAFPQKTMWIMSELLKVRQGCLDSLLAPSTDRGVFFSPTVHSDANGVVFRTLLREMGSLVTNWITLVLDEPWESNTIEALMKGPQPITNECMDDEDETLHSPVYFAQAALSEQDGFQEHPLSVATGLVMALKARLANTNEFTNLLNFWASELGATQSSQVSAENTVFLRRLTLLTVAMTIDSDEGSDTPSLPQHRVINLLQTVRRWVSDAEALQRFQEKGELSIDSLLLQLLNAVANHVQEIAGAHWEMMFEFVSSILSAFVETAEKEQENQVPKDSMGPFFTLVLERACRLVTNLIELGHDEYDIQNAWEDHSDNITLKAMRLIGLVGSRTNEASMSRMDRPVRQCLEVLSQVCAQASDKTVVSFGVLKEHCRLLQDPVPALQLLAYRQLQTILAEQVQELSVQMEIKALKSPSMDSEEEAQAARDIDAEDKMTSAKFPAPLWEILSNLPRGFPAMDVDVDAEDNTDFKETFSLLNSSPLSGHEHEDEEEEEYGVGAGVATRAEKQTSHQVLGYLLAWKLAFGVFDNTTYTVKSVLVEQLRSAAVMGEFLPYLFHLLGIYSASSLLNSVDQNSAAGSVIGSPSGSTLVASESHGSRGRKQVTEAFDLSRWDISDYQVTGFDMSSPEIGFPLLAGHLYYICLSNVPSLVRIWWTECKMRQLSIAVDNLTERHFSPLLVARELDSLAAATGQQGVKPDGKSVAATQAAALSGVSDELKQLQVKTSKATSEVTASFQIDEATMEIVIRMPTNFPLRQVEVEGLQRVGVKEARWRAWLLSVAGVIAAQNGSLIDALSMFRKNVGLHFEGVEDCTICYSVVSLQDRSLPNKTCKTCKHKFHASLVPHIKLFKLSLV</sequence>
<dbReference type="GO" id="GO:1990112">
    <property type="term" value="C:RQC complex"/>
    <property type="evidence" value="ECO:0007669"/>
    <property type="project" value="UniProtKB-UniRule"/>
</dbReference>
<dbReference type="Pfam" id="PF22958">
    <property type="entry name" value="Ltn1_1st"/>
    <property type="match status" value="1"/>
</dbReference>
<feature type="region of interest" description="Disordered" evidence="2">
    <location>
        <begin position="59"/>
        <end position="83"/>
    </location>
</feature>
<comment type="pathway">
    <text evidence="1">Protein modification; protein ubiquitination.</text>
</comment>
<keyword evidence="1" id="KW-0863">Zinc-finger</keyword>
<dbReference type="GO" id="GO:0005829">
    <property type="term" value="C:cytosol"/>
    <property type="evidence" value="ECO:0007669"/>
    <property type="project" value="UniProtKB-UniRule"/>
</dbReference>
<dbReference type="InterPro" id="IPR016024">
    <property type="entry name" value="ARM-type_fold"/>
</dbReference>
<dbReference type="Pfam" id="PF22999">
    <property type="entry name" value="LTN1_E3_ligase_6th"/>
    <property type="match status" value="1"/>
</dbReference>
<dbReference type="GO" id="GO:0008270">
    <property type="term" value="F:zinc ion binding"/>
    <property type="evidence" value="ECO:0007669"/>
    <property type="project" value="UniProtKB-KW"/>
</dbReference>
<dbReference type="InterPro" id="IPR054478">
    <property type="entry name" value="LTN1_UBC"/>
</dbReference>
<keyword evidence="1" id="KW-0808">Transferase</keyword>
<protein>
    <recommendedName>
        <fullName evidence="1">E3 ubiquitin-protein ligase listerin</fullName>
        <ecNumber evidence="1">2.3.2.27</ecNumber>
    </recommendedName>
    <alternativeName>
        <fullName evidence="1">RING-type E3 ubiquitin transferase listerin</fullName>
    </alternativeName>
</protein>
<gene>
    <name evidence="6" type="ORF">BGW38_005358</name>
</gene>
<keyword evidence="1" id="KW-0833">Ubl conjugation pathway</keyword>
<dbReference type="EMBL" id="JAABOA010000034">
    <property type="protein sequence ID" value="KAF9586418.1"/>
    <property type="molecule type" value="Genomic_DNA"/>
</dbReference>
<reference evidence="6" key="1">
    <citation type="journal article" date="2020" name="Fungal Divers.">
        <title>Resolving the Mortierellaceae phylogeny through synthesis of multi-gene phylogenetics and phylogenomics.</title>
        <authorList>
            <person name="Vandepol N."/>
            <person name="Liber J."/>
            <person name="Desiro A."/>
            <person name="Na H."/>
            <person name="Kennedy M."/>
            <person name="Barry K."/>
            <person name="Grigoriev I.V."/>
            <person name="Miller A.N."/>
            <person name="O'Donnell K."/>
            <person name="Stajich J.E."/>
            <person name="Bonito G."/>
        </authorList>
    </citation>
    <scope>NUCLEOTIDE SEQUENCE</scope>
    <source>
        <strain evidence="6">KOD1015</strain>
    </source>
</reference>
<evidence type="ECO:0000313" key="6">
    <source>
        <dbReference type="EMBL" id="KAF9586418.1"/>
    </source>
</evidence>
<keyword evidence="1" id="KW-0479">Metal-binding</keyword>
<evidence type="ECO:0000256" key="1">
    <source>
        <dbReference type="RuleBase" id="RU367090"/>
    </source>
</evidence>
<dbReference type="GO" id="GO:1990116">
    <property type="term" value="P:ribosome-associated ubiquitin-dependent protein catabolic process"/>
    <property type="evidence" value="ECO:0007669"/>
    <property type="project" value="UniProtKB-UniRule"/>
</dbReference>
<feature type="region of interest" description="Disordered" evidence="2">
    <location>
        <begin position="130"/>
        <end position="149"/>
    </location>
</feature>
<dbReference type="PANTHER" id="PTHR12389:SF0">
    <property type="entry name" value="E3 UBIQUITIN-PROTEIN LIGASE LISTERIN"/>
    <property type="match status" value="1"/>
</dbReference>
<evidence type="ECO:0000259" key="3">
    <source>
        <dbReference type="Pfam" id="PF22958"/>
    </source>
</evidence>
<comment type="subunit">
    <text evidence="1">Component of the ribosome quality control complex (RQC).</text>
</comment>
<dbReference type="GO" id="GO:0043023">
    <property type="term" value="F:ribosomal large subunit binding"/>
    <property type="evidence" value="ECO:0007669"/>
    <property type="project" value="TreeGrafter"/>
</dbReference>
<organism evidence="6 7">
    <name type="scientific">Lunasporangiospora selenospora</name>
    <dbReference type="NCBI Taxonomy" id="979761"/>
    <lineage>
        <taxon>Eukaryota</taxon>
        <taxon>Fungi</taxon>
        <taxon>Fungi incertae sedis</taxon>
        <taxon>Mucoromycota</taxon>
        <taxon>Mortierellomycotina</taxon>
        <taxon>Mortierellomycetes</taxon>
        <taxon>Mortierellales</taxon>
        <taxon>Mortierellaceae</taxon>
        <taxon>Lunasporangiospora</taxon>
    </lineage>
</organism>
<dbReference type="EC" id="2.3.2.27" evidence="1"/>
<dbReference type="SUPFAM" id="SSF48371">
    <property type="entry name" value="ARM repeat"/>
    <property type="match status" value="1"/>
</dbReference>
<dbReference type="Gene3D" id="1.25.10.10">
    <property type="entry name" value="Leucine-rich Repeat Variant"/>
    <property type="match status" value="1"/>
</dbReference>
<feature type="compositionally biased region" description="Low complexity" evidence="2">
    <location>
        <begin position="12"/>
        <end position="29"/>
    </location>
</feature>
<dbReference type="InterPro" id="IPR011989">
    <property type="entry name" value="ARM-like"/>
</dbReference>
<dbReference type="InterPro" id="IPR054476">
    <property type="entry name" value="Ltn1_N"/>
</dbReference>
<dbReference type="GO" id="GO:0072344">
    <property type="term" value="P:rescue of stalled ribosome"/>
    <property type="evidence" value="ECO:0007669"/>
    <property type="project" value="UniProtKB-UniRule"/>
</dbReference>
<dbReference type="InterPro" id="IPR039795">
    <property type="entry name" value="LTN1/Rkr1"/>
</dbReference>
<feature type="domain" description="E3 ubiquitin-protein ligase listerin HEAT repeat region" evidence="4">
    <location>
        <begin position="1391"/>
        <end position="1707"/>
    </location>
</feature>
<evidence type="ECO:0000256" key="2">
    <source>
        <dbReference type="SAM" id="MobiDB-lite"/>
    </source>
</evidence>
<proteinExistence type="inferred from homology"/>
<feature type="domain" description="E3 ubiquitin-protein ligase listerin ubiquitin conjugating" evidence="5">
    <location>
        <begin position="1741"/>
        <end position="1822"/>
    </location>
</feature>
<feature type="region of interest" description="Disordered" evidence="2">
    <location>
        <begin position="1"/>
        <end position="29"/>
    </location>
</feature>
<dbReference type="Proteomes" id="UP000780801">
    <property type="component" value="Unassembled WGS sequence"/>
</dbReference>
<accession>A0A9P6KIQ9</accession>
<comment type="catalytic activity">
    <reaction evidence="1">
        <text>S-ubiquitinyl-[E2 ubiquitin-conjugating enzyme]-L-cysteine + [acceptor protein]-L-lysine = [E2 ubiquitin-conjugating enzyme]-L-cysteine + N(6)-ubiquitinyl-[acceptor protein]-L-lysine.</text>
        <dbReference type="EC" id="2.3.2.27"/>
    </reaction>
</comment>
<dbReference type="InterPro" id="IPR054477">
    <property type="entry name" value="LTN1_E3_ligase_6th"/>
</dbReference>
<name>A0A9P6KIQ9_9FUNG</name>
<comment type="caution">
    <text evidence="6">The sequence shown here is derived from an EMBL/GenBank/DDBJ whole genome shotgun (WGS) entry which is preliminary data.</text>
</comment>
<evidence type="ECO:0000313" key="7">
    <source>
        <dbReference type="Proteomes" id="UP000780801"/>
    </source>
</evidence>
<comment type="similarity">
    <text evidence="1">Belongs to the LTN1 family.</text>
</comment>
<evidence type="ECO:0000259" key="4">
    <source>
        <dbReference type="Pfam" id="PF22999"/>
    </source>
</evidence>
<keyword evidence="1" id="KW-0862">Zinc</keyword>
<evidence type="ECO:0000259" key="5">
    <source>
        <dbReference type="Pfam" id="PF23009"/>
    </source>
</evidence>
<dbReference type="PANTHER" id="PTHR12389">
    <property type="entry name" value="ZINC FINGER PROTEIN 294"/>
    <property type="match status" value="1"/>
</dbReference>
<keyword evidence="7" id="KW-1185">Reference proteome</keyword>
<feature type="compositionally biased region" description="Polar residues" evidence="2">
    <location>
        <begin position="138"/>
        <end position="149"/>
    </location>
</feature>
<feature type="domain" description="E3 ubiquitin-protein ligase listerin N-terminal" evidence="3">
    <location>
        <begin position="99"/>
        <end position="426"/>
    </location>
</feature>
<dbReference type="Pfam" id="PF23009">
    <property type="entry name" value="UBC_like"/>
    <property type="match status" value="1"/>
</dbReference>